<dbReference type="Pfam" id="PF01554">
    <property type="entry name" value="MatE"/>
    <property type="match status" value="2"/>
</dbReference>
<dbReference type="Proteomes" id="UP000256838">
    <property type="component" value="Unassembled WGS sequence"/>
</dbReference>
<dbReference type="InterPro" id="IPR050222">
    <property type="entry name" value="MATE_MdtK"/>
</dbReference>
<keyword evidence="8 10" id="KW-0472">Membrane</keyword>
<dbReference type="GO" id="GO:0005886">
    <property type="term" value="C:plasma membrane"/>
    <property type="evidence" value="ECO:0007669"/>
    <property type="project" value="UniProtKB-SubCell"/>
</dbReference>
<reference evidence="11 12" key="1">
    <citation type="submission" date="2018-08" db="EMBL/GenBank/DDBJ databases">
        <title>Paraburkholderia sp. DHOM06 isolated from forest soil.</title>
        <authorList>
            <person name="Gao Z.-H."/>
            <person name="Qiu L.-H."/>
        </authorList>
    </citation>
    <scope>NUCLEOTIDE SEQUENCE [LARGE SCALE GENOMIC DNA]</scope>
    <source>
        <strain evidence="11 12">DHOM06</strain>
    </source>
</reference>
<dbReference type="EMBL" id="QRGA01000001">
    <property type="protein sequence ID" value="RDV00701.1"/>
    <property type="molecule type" value="Genomic_DNA"/>
</dbReference>
<feature type="transmembrane region" description="Helical" evidence="10">
    <location>
        <begin position="428"/>
        <end position="449"/>
    </location>
</feature>
<evidence type="ECO:0000256" key="10">
    <source>
        <dbReference type="SAM" id="Phobius"/>
    </source>
</evidence>
<evidence type="ECO:0000256" key="9">
    <source>
        <dbReference type="ARBA" id="ARBA00031636"/>
    </source>
</evidence>
<comment type="caution">
    <text evidence="11">The sequence shown here is derived from an EMBL/GenBank/DDBJ whole genome shotgun (WGS) entry which is preliminary data.</text>
</comment>
<feature type="transmembrane region" description="Helical" evidence="10">
    <location>
        <begin position="296"/>
        <end position="319"/>
    </location>
</feature>
<dbReference type="PIRSF" id="PIRSF006603">
    <property type="entry name" value="DinF"/>
    <property type="match status" value="1"/>
</dbReference>
<keyword evidence="2" id="KW-0813">Transport</keyword>
<evidence type="ECO:0000313" key="11">
    <source>
        <dbReference type="EMBL" id="RDV00701.1"/>
    </source>
</evidence>
<keyword evidence="3" id="KW-0050">Antiport</keyword>
<accession>A0A3D8K661</accession>
<feature type="transmembrane region" description="Helical" evidence="10">
    <location>
        <begin position="171"/>
        <end position="197"/>
    </location>
</feature>
<keyword evidence="12" id="KW-1185">Reference proteome</keyword>
<evidence type="ECO:0000313" key="12">
    <source>
        <dbReference type="Proteomes" id="UP000256838"/>
    </source>
</evidence>
<organism evidence="11 12">
    <name type="scientific">Trinickia dinghuensis</name>
    <dbReference type="NCBI Taxonomy" id="2291023"/>
    <lineage>
        <taxon>Bacteria</taxon>
        <taxon>Pseudomonadati</taxon>
        <taxon>Pseudomonadota</taxon>
        <taxon>Betaproteobacteria</taxon>
        <taxon>Burkholderiales</taxon>
        <taxon>Burkholderiaceae</taxon>
        <taxon>Trinickia</taxon>
    </lineage>
</organism>
<sequence length="461" mass="48329">MSVQDLTSPLDSLQGTPLKERFQQDAAHIGLFSVLSYAVDYSFQLVDTFWVARLGTGAATALSLITAIIYVVMALNEIVGVGSVAMMSQADGRGKLGEFGRLFWLIVILKLVLGLLFVATFILYVRYGLNWLEDVTVKIYATGYACVIWPSLIIVPIYSTIMTALRISGQAALGASLSLAAFLLNFCLVPALTFGYLGFPALGIAGAAWATVLAQAIVLATAFLALLCGRYGAAIRQSCGSGINKAVISDLILIGLPVGGVMLIANLEQATVVTIVARHSAAVSDGLSIANRLFGFVYMVNFGVAAGVSITVGQFAGAGRIAIIKSALPGFAVRAILIAGLISVALALLAAPLVNTFTGNNFSAGSAETYLWFMVPVSAANCCFLVYSGVFEGLGKNWPVFYAALFAHVLLEGPLLCSAMLAEGVRLATLWSIVTIGSLAAAAVVVAMCRRTLSLSARRGI</sequence>
<keyword evidence="4" id="KW-1003">Cell membrane</keyword>
<feature type="transmembrane region" description="Helical" evidence="10">
    <location>
        <begin position="400"/>
        <end position="422"/>
    </location>
</feature>
<dbReference type="GO" id="GO:0006811">
    <property type="term" value="P:monoatomic ion transport"/>
    <property type="evidence" value="ECO:0007669"/>
    <property type="project" value="UniProtKB-KW"/>
</dbReference>
<dbReference type="PANTHER" id="PTHR43298:SF2">
    <property type="entry name" value="FMN_FAD EXPORTER YEEO-RELATED"/>
    <property type="match status" value="1"/>
</dbReference>
<feature type="transmembrane region" description="Helical" evidence="10">
    <location>
        <begin position="247"/>
        <end position="265"/>
    </location>
</feature>
<evidence type="ECO:0000256" key="8">
    <source>
        <dbReference type="ARBA" id="ARBA00023136"/>
    </source>
</evidence>
<evidence type="ECO:0000256" key="3">
    <source>
        <dbReference type="ARBA" id="ARBA00022449"/>
    </source>
</evidence>
<evidence type="ECO:0000256" key="7">
    <source>
        <dbReference type="ARBA" id="ARBA00023065"/>
    </source>
</evidence>
<dbReference type="GO" id="GO:0015297">
    <property type="term" value="F:antiporter activity"/>
    <property type="evidence" value="ECO:0007669"/>
    <property type="project" value="UniProtKB-KW"/>
</dbReference>
<evidence type="ECO:0000256" key="4">
    <source>
        <dbReference type="ARBA" id="ARBA00022475"/>
    </source>
</evidence>
<feature type="transmembrane region" description="Helical" evidence="10">
    <location>
        <begin position="102"/>
        <end position="127"/>
    </location>
</feature>
<dbReference type="OrthoDB" id="9806302at2"/>
<keyword evidence="5 10" id="KW-0812">Transmembrane</keyword>
<feature type="transmembrane region" description="Helical" evidence="10">
    <location>
        <begin position="331"/>
        <end position="350"/>
    </location>
</feature>
<keyword evidence="7" id="KW-0406">Ion transport</keyword>
<dbReference type="PANTHER" id="PTHR43298">
    <property type="entry name" value="MULTIDRUG RESISTANCE PROTEIN NORM-RELATED"/>
    <property type="match status" value="1"/>
</dbReference>
<evidence type="ECO:0000256" key="5">
    <source>
        <dbReference type="ARBA" id="ARBA00022692"/>
    </source>
</evidence>
<name>A0A3D8K661_9BURK</name>
<gene>
    <name evidence="11" type="ORF">DWV00_02820</name>
</gene>
<evidence type="ECO:0000256" key="6">
    <source>
        <dbReference type="ARBA" id="ARBA00022989"/>
    </source>
</evidence>
<evidence type="ECO:0000256" key="1">
    <source>
        <dbReference type="ARBA" id="ARBA00004429"/>
    </source>
</evidence>
<dbReference type="GO" id="GO:0042910">
    <property type="term" value="F:xenobiotic transmembrane transporter activity"/>
    <property type="evidence" value="ECO:0007669"/>
    <property type="project" value="InterPro"/>
</dbReference>
<dbReference type="RefSeq" id="WP_115531972.1">
    <property type="nucleotide sequence ID" value="NZ_QRGA01000001.1"/>
</dbReference>
<comment type="subcellular location">
    <subcellularLocation>
        <location evidence="1">Cell inner membrane</location>
        <topology evidence="1">Multi-pass membrane protein</topology>
    </subcellularLocation>
</comment>
<dbReference type="InterPro" id="IPR048279">
    <property type="entry name" value="MdtK-like"/>
</dbReference>
<protein>
    <recommendedName>
        <fullName evidence="9">Multidrug-efflux transporter</fullName>
    </recommendedName>
</protein>
<proteinExistence type="predicted"/>
<keyword evidence="6 10" id="KW-1133">Transmembrane helix</keyword>
<feature type="transmembrane region" description="Helical" evidence="10">
    <location>
        <begin position="139"/>
        <end position="159"/>
    </location>
</feature>
<feature type="transmembrane region" description="Helical" evidence="10">
    <location>
        <begin position="58"/>
        <end position="81"/>
    </location>
</feature>
<feature type="transmembrane region" description="Helical" evidence="10">
    <location>
        <begin position="370"/>
        <end position="388"/>
    </location>
</feature>
<dbReference type="AlphaFoldDB" id="A0A3D8K661"/>
<evidence type="ECO:0000256" key="2">
    <source>
        <dbReference type="ARBA" id="ARBA00022448"/>
    </source>
</evidence>
<dbReference type="InterPro" id="IPR002528">
    <property type="entry name" value="MATE_fam"/>
</dbReference>
<feature type="transmembrane region" description="Helical" evidence="10">
    <location>
        <begin position="203"/>
        <end position="227"/>
    </location>
</feature>